<dbReference type="SUPFAM" id="SSF101690">
    <property type="entry name" value="PAZ domain"/>
    <property type="match status" value="1"/>
</dbReference>
<dbReference type="Pfam" id="PF23278">
    <property type="entry name" value="Piwi_N"/>
    <property type="match status" value="1"/>
</dbReference>
<feature type="domain" description="PAZ" evidence="3">
    <location>
        <begin position="220"/>
        <end position="332"/>
    </location>
</feature>
<dbReference type="SMART" id="SM00949">
    <property type="entry name" value="PAZ"/>
    <property type="match status" value="1"/>
</dbReference>
<dbReference type="PANTHER" id="PTHR22891">
    <property type="entry name" value="EUKARYOTIC TRANSLATION INITIATION FACTOR 2C"/>
    <property type="match status" value="1"/>
</dbReference>
<reference evidence="5" key="1">
    <citation type="submission" date="2020-10" db="EMBL/GenBank/DDBJ databases">
        <authorList>
            <person name="Kikuchi T."/>
        </authorList>
    </citation>
    <scope>NUCLEOTIDE SEQUENCE</scope>
    <source>
        <strain evidence="5">NKZ352</strain>
    </source>
</reference>
<proteinExistence type="inferred from homology"/>
<dbReference type="PROSITE" id="PS50822">
    <property type="entry name" value="PIWI"/>
    <property type="match status" value="1"/>
</dbReference>
<dbReference type="InterPro" id="IPR003100">
    <property type="entry name" value="PAZ_dom"/>
</dbReference>
<dbReference type="FunFam" id="3.30.420.10:FF:000014">
    <property type="entry name" value="Piwi-like RNA-mediated gene silencing 1"/>
    <property type="match status" value="1"/>
</dbReference>
<dbReference type="SUPFAM" id="SSF53098">
    <property type="entry name" value="Ribonuclease H-like"/>
    <property type="match status" value="1"/>
</dbReference>
<dbReference type="CDD" id="cd02845">
    <property type="entry name" value="PAZ_piwi_like"/>
    <property type="match status" value="1"/>
</dbReference>
<dbReference type="Pfam" id="PF02171">
    <property type="entry name" value="Piwi"/>
    <property type="match status" value="1"/>
</dbReference>
<evidence type="ECO:0000256" key="2">
    <source>
        <dbReference type="SAM" id="MobiDB-lite"/>
    </source>
</evidence>
<dbReference type="Pfam" id="PF02170">
    <property type="entry name" value="PAZ"/>
    <property type="match status" value="1"/>
</dbReference>
<evidence type="ECO:0000256" key="1">
    <source>
        <dbReference type="RuleBase" id="RU361178"/>
    </source>
</evidence>
<dbReference type="AlphaFoldDB" id="A0A8S1HPA8"/>
<organism evidence="5 6">
    <name type="scientific">Caenorhabditis auriculariae</name>
    <dbReference type="NCBI Taxonomy" id="2777116"/>
    <lineage>
        <taxon>Eukaryota</taxon>
        <taxon>Metazoa</taxon>
        <taxon>Ecdysozoa</taxon>
        <taxon>Nematoda</taxon>
        <taxon>Chromadorea</taxon>
        <taxon>Rhabditida</taxon>
        <taxon>Rhabditina</taxon>
        <taxon>Rhabditomorpha</taxon>
        <taxon>Rhabditoidea</taxon>
        <taxon>Rhabditidae</taxon>
        <taxon>Peloderinae</taxon>
        <taxon>Caenorhabditis</taxon>
    </lineage>
</organism>
<dbReference type="Proteomes" id="UP000835052">
    <property type="component" value="Unassembled WGS sequence"/>
</dbReference>
<dbReference type="Gene3D" id="3.30.420.10">
    <property type="entry name" value="Ribonuclease H-like superfamily/Ribonuclease H"/>
    <property type="match status" value="1"/>
</dbReference>
<dbReference type="Gene3D" id="3.40.50.2300">
    <property type="match status" value="1"/>
</dbReference>
<comment type="similarity">
    <text evidence="1">Belongs to the argonaute family.</text>
</comment>
<feature type="domain" description="Piwi" evidence="4">
    <location>
        <begin position="501"/>
        <end position="808"/>
    </location>
</feature>
<evidence type="ECO:0000313" key="6">
    <source>
        <dbReference type="Proteomes" id="UP000835052"/>
    </source>
</evidence>
<evidence type="ECO:0000259" key="4">
    <source>
        <dbReference type="PROSITE" id="PS50822"/>
    </source>
</evidence>
<sequence length="822" mass="93139">MESVRGRGRGSGGSGSGSGLRDESRKLLGTIHGDLFTRPAMTDKRGSSGTVEQCMVNFIPIETKSDYVIYQYHVMFKPAVDSKSVRQNLLKSANIINEIGEHFVFDGMILYLTSEWENHQTIECPHPVTNESIAVDFKLTSRFGLNDAQTINCFNIVIRRCFDEIGFTQLGRNYFDPNAGKTVSSYNMDVLPGYETAIRMYEDQLMLCVENRFKMVRKESMLEIIQREIQNCRGDLERAIQKINEVFQGSTILTLYNNKLHRFTRLDTNLTPESQFKKDDRTISLREYYATQYQKTVHNVQQPIIISEGKPKQPGEPPQVNYLIPELCFPTGLTDEMRKDMKIMRGVASHTRLSPEMRRRNTELLLHKMHNNTKVRDQLAAWNIQLGSELARMDARVLPPEALVGGNGRSIIGSQAEWSKNVKSCGVFAGRSMTNWIVVSPGEQFGPLARKFVDEVTGLSRTLGIEVGSPMCQMLTGFQANDYLTGIKEALRKVEGHEVHMMVILLKDDNKTRYDLVKKFLCTQTNIPSQCVNLKTLAGRPGDGGQNKNFGSIVLKIMLQMVCKMGGALWKVSIPLKNTMIVGYDLYHDSTLRGKTIGACVSTVDSTYTQFYSQTRPHENPTQLGSNLSYFIRKALRKYYECNNNSLPERIILYRDGAGDGQIPLIKNTEVKLVRDACEFVCKKAADGEAPAEIKLAFIIVTKRVNMRVLKIGTKEVTNPNPGTVVDSVVTRPERYDFYMVPQYVNQGTVTPVSYNIIYDDTDMTADRHHKLAFKLCHLYYNWQGTVRVPAPCQYAHKMAFLVAQSIHEEAHEGLRDKLYFL</sequence>
<dbReference type="InterPro" id="IPR036397">
    <property type="entry name" value="RNaseH_sf"/>
</dbReference>
<evidence type="ECO:0008006" key="7">
    <source>
        <dbReference type="Google" id="ProtNLM"/>
    </source>
</evidence>
<dbReference type="InterPro" id="IPR036085">
    <property type="entry name" value="PAZ_dom_sf"/>
</dbReference>
<dbReference type="InterPro" id="IPR012337">
    <property type="entry name" value="RNaseH-like_sf"/>
</dbReference>
<feature type="compositionally biased region" description="Gly residues" evidence="2">
    <location>
        <begin position="9"/>
        <end position="18"/>
    </location>
</feature>
<dbReference type="PROSITE" id="PS50821">
    <property type="entry name" value="PAZ"/>
    <property type="match status" value="1"/>
</dbReference>
<dbReference type="GO" id="GO:0003723">
    <property type="term" value="F:RNA binding"/>
    <property type="evidence" value="ECO:0007669"/>
    <property type="project" value="InterPro"/>
</dbReference>
<dbReference type="SMART" id="SM00950">
    <property type="entry name" value="Piwi"/>
    <property type="match status" value="1"/>
</dbReference>
<accession>A0A8S1HPA8</accession>
<dbReference type="Gene3D" id="2.170.260.10">
    <property type="entry name" value="paz domain"/>
    <property type="match status" value="1"/>
</dbReference>
<evidence type="ECO:0000259" key="3">
    <source>
        <dbReference type="PROSITE" id="PS50821"/>
    </source>
</evidence>
<dbReference type="OrthoDB" id="445936at2759"/>
<protein>
    <recommendedName>
        <fullName evidence="7">Piwi domain-containing protein</fullName>
    </recommendedName>
</protein>
<name>A0A8S1HPA8_9PELO</name>
<feature type="region of interest" description="Disordered" evidence="2">
    <location>
        <begin position="1"/>
        <end position="23"/>
    </location>
</feature>
<comment type="caution">
    <text evidence="5">The sequence shown here is derived from an EMBL/GenBank/DDBJ whole genome shotgun (WGS) entry which is preliminary data.</text>
</comment>
<keyword evidence="6" id="KW-1185">Reference proteome</keyword>
<gene>
    <name evidence="5" type="ORF">CAUJ_LOCUS10889</name>
</gene>
<evidence type="ECO:0000313" key="5">
    <source>
        <dbReference type="EMBL" id="CAD6194970.1"/>
    </source>
</evidence>
<dbReference type="InterPro" id="IPR003165">
    <property type="entry name" value="Piwi"/>
</dbReference>
<dbReference type="CDD" id="cd04658">
    <property type="entry name" value="Piwi_piwi-like_Euk"/>
    <property type="match status" value="1"/>
</dbReference>
<dbReference type="EMBL" id="CAJGYM010000049">
    <property type="protein sequence ID" value="CAD6194970.1"/>
    <property type="molecule type" value="Genomic_DNA"/>
</dbReference>